<evidence type="ECO:0000256" key="4">
    <source>
        <dbReference type="ARBA" id="ARBA00023172"/>
    </source>
</evidence>
<evidence type="ECO:0000256" key="1">
    <source>
        <dbReference type="ARBA" id="ARBA00009402"/>
    </source>
</evidence>
<gene>
    <name evidence="6" type="ORF">GCM10023189_36530</name>
</gene>
<reference evidence="7" key="1">
    <citation type="journal article" date="2019" name="Int. J. Syst. Evol. Microbiol.">
        <title>The Global Catalogue of Microorganisms (GCM) 10K type strain sequencing project: providing services to taxonomists for standard genome sequencing and annotation.</title>
        <authorList>
            <consortium name="The Broad Institute Genomics Platform"/>
            <consortium name="The Broad Institute Genome Sequencing Center for Infectious Disease"/>
            <person name="Wu L."/>
            <person name="Ma J."/>
        </authorList>
    </citation>
    <scope>NUCLEOTIDE SEQUENCE [LARGE SCALE GENOMIC DNA]</scope>
    <source>
        <strain evidence="7">JCM 17927</strain>
    </source>
</reference>
<organism evidence="6 7">
    <name type="scientific">Nibrella saemangeumensis</name>
    <dbReference type="NCBI Taxonomy" id="1084526"/>
    <lineage>
        <taxon>Bacteria</taxon>
        <taxon>Pseudomonadati</taxon>
        <taxon>Bacteroidota</taxon>
        <taxon>Cytophagia</taxon>
        <taxon>Cytophagales</taxon>
        <taxon>Spirosomataceae</taxon>
        <taxon>Nibrella</taxon>
    </lineage>
</organism>
<sequence>MLDMLVEYLRKNRVEIPTYSQLREIITQAMDDFDEHLQGIIRQYLTPTDQTLLDDLLDNTESGSESGTKKRYPLTALKHISQSMKPHVIAERVALFCHLKTLFTQLAPLIARLELTDDSTRYYAQYVLDNRTVLLAERIHERYLRLLAFITFQYLSVGDALILTLNKAVAGLLNDCENNLKEEYYQNRHTTASLVGQMSRRADVHIDALTQIEQTIHQPEWNNDQKVAQIQQILERKRLDSEQLLADKQRVAEIKTINQPIDERTDYYLALEKVSFRLQLRVSAIVQHLFFDEESSHPHLFKAITYYQQHKGELGAASAVPLEFLSMAEQQHVYTEKGRLRVSLYKVLLFRAVRDALRDGSLTVLSSYEYRSVDEYQIPPAQWKVHREEYLRRANLLHHKHPAKTLLALNERLNCQFAQTNQGLTTNPQVFFDAHGGWHLHRYRADEEQEQGVTRLLYPASRVVSLQDVLLQVENLTGFLSKFQHQGFVQKPTRPDLRLLLAAIIGYGENIGIRKMALVSRNISVHALETVATQYFSPEMVVEANDCILAHSNALPLTDLFRRQEGLVVTGSDGQKFDVSIPTLRATASYKYFGNGEGVVIYSGLDEAGQLVYTLVVNAGERESGYVLDVVLHNQVIQTQAHSTDMHGFSEINFAGMGLLDIDFRPRFVQIHRQQLYSIDAVSTYKAFGYKILPDSRIDYEHLVEQWDPVLRFMASAILGYSRPSMLLKRLNSYARQHPLHKALRDLGRLYKTDFILRVVADPELRASIEGILTRVEHGNKFGSAVTLGNDSSFDWPTDQERQIAAGCRTLIMNVINYYNLLYLSEKLRQSKTTLEREELLRTILKSSTHTWHHINLAGEYDFSDETIPPVQFDLKALLSFPLVRPRNKGNGPK</sequence>
<comment type="caution">
    <text evidence="6">The sequence shown here is derived from an EMBL/GenBank/DDBJ whole genome shotgun (WGS) entry which is preliminary data.</text>
</comment>
<name>A0ABP8N786_9BACT</name>
<dbReference type="Proteomes" id="UP001501175">
    <property type="component" value="Unassembled WGS sequence"/>
</dbReference>
<evidence type="ECO:0000256" key="3">
    <source>
        <dbReference type="ARBA" id="ARBA00023125"/>
    </source>
</evidence>
<accession>A0ABP8N786</accession>
<feature type="domain" description="Tn3 transposase DDE" evidence="5">
    <location>
        <begin position="468"/>
        <end position="861"/>
    </location>
</feature>
<keyword evidence="4" id="KW-0233">DNA recombination</keyword>
<evidence type="ECO:0000313" key="6">
    <source>
        <dbReference type="EMBL" id="GAA4461182.1"/>
    </source>
</evidence>
<keyword evidence="3" id="KW-0238">DNA-binding</keyword>
<evidence type="ECO:0000313" key="7">
    <source>
        <dbReference type="Proteomes" id="UP001501175"/>
    </source>
</evidence>
<keyword evidence="7" id="KW-1185">Reference proteome</keyword>
<dbReference type="InterPro" id="IPR002513">
    <property type="entry name" value="Tn3_Tnp_DDE_dom"/>
</dbReference>
<evidence type="ECO:0000259" key="5">
    <source>
        <dbReference type="Pfam" id="PF01526"/>
    </source>
</evidence>
<comment type="similarity">
    <text evidence="1">Belongs to the transposase 7 family.</text>
</comment>
<dbReference type="EMBL" id="BAABHD010000057">
    <property type="protein sequence ID" value="GAA4461182.1"/>
    <property type="molecule type" value="Genomic_DNA"/>
</dbReference>
<dbReference type="Pfam" id="PF01526">
    <property type="entry name" value="DDE_Tnp_Tn3"/>
    <property type="match status" value="1"/>
</dbReference>
<protein>
    <recommendedName>
        <fullName evidence="5">Tn3 transposase DDE domain-containing protein</fullName>
    </recommendedName>
</protein>
<proteinExistence type="inferred from homology"/>
<dbReference type="InterPro" id="IPR047653">
    <property type="entry name" value="Tn3-like_transpos"/>
</dbReference>
<evidence type="ECO:0000256" key="2">
    <source>
        <dbReference type="ARBA" id="ARBA00022578"/>
    </source>
</evidence>
<keyword evidence="2" id="KW-0815">Transposition</keyword>
<dbReference type="NCBIfam" id="NF033527">
    <property type="entry name" value="transpos_Tn3"/>
    <property type="match status" value="1"/>
</dbReference>